<feature type="domain" description="DUF2520" evidence="2">
    <location>
        <begin position="122"/>
        <end position="245"/>
    </location>
</feature>
<comment type="caution">
    <text evidence="3">The sequence shown here is derived from an EMBL/GenBank/DDBJ whole genome shotgun (WGS) entry which is preliminary data.</text>
</comment>
<protein>
    <recommendedName>
        <fullName evidence="4">DUF2520 domain-containing protein</fullName>
    </recommendedName>
</protein>
<dbReference type="InterPro" id="IPR036291">
    <property type="entry name" value="NAD(P)-bd_dom_sf"/>
</dbReference>
<accession>A0A0F9XNE3</accession>
<dbReference type="InterPro" id="IPR008927">
    <property type="entry name" value="6-PGluconate_DH-like_C_sf"/>
</dbReference>
<sequence>MISVVIVGTGNVAQNLVNAFDKANDVTIEQVIGRNQQKLAFVNNKALKSTNFDTIVAADIYILAISDDAISSVAPNFKDINGILVHTSGATSIAALNTAKRPGIFYPLQTFTKDKIIPFDEIPMCIEATTENDLKLLNKLGNTLSNNVVELDSQQRKTLHVSAVFVNNFTNYMYTVGAEICSEHQLNFKLLQPLIKETAAKLDKITPLEAQTGPAKRGDQKTLHNHLQLIKDKHHKELYTLLSNAIKEKHGKEL</sequence>
<proteinExistence type="predicted"/>
<organism evidence="3">
    <name type="scientific">marine sediment metagenome</name>
    <dbReference type="NCBI Taxonomy" id="412755"/>
    <lineage>
        <taxon>unclassified sequences</taxon>
        <taxon>metagenomes</taxon>
        <taxon>ecological metagenomes</taxon>
    </lineage>
</organism>
<dbReference type="EMBL" id="LAZR01000038">
    <property type="protein sequence ID" value="KKO00907.1"/>
    <property type="molecule type" value="Genomic_DNA"/>
</dbReference>
<dbReference type="Pfam" id="PF03807">
    <property type="entry name" value="F420_oxidored"/>
    <property type="match status" value="1"/>
</dbReference>
<dbReference type="PANTHER" id="PTHR40459">
    <property type="entry name" value="CONSERVED HYPOTHETICAL ALANINE AND LEUCINE RICH PROTEIN"/>
    <property type="match status" value="1"/>
</dbReference>
<dbReference type="Gene3D" id="1.10.1040.20">
    <property type="entry name" value="ProC-like, C-terminal domain"/>
    <property type="match status" value="1"/>
</dbReference>
<dbReference type="InterPro" id="IPR037108">
    <property type="entry name" value="TM1727-like_C_sf"/>
</dbReference>
<reference evidence="3" key="1">
    <citation type="journal article" date="2015" name="Nature">
        <title>Complex archaea that bridge the gap between prokaryotes and eukaryotes.</title>
        <authorList>
            <person name="Spang A."/>
            <person name="Saw J.H."/>
            <person name="Jorgensen S.L."/>
            <person name="Zaremba-Niedzwiedzka K."/>
            <person name="Martijn J."/>
            <person name="Lind A.E."/>
            <person name="van Eijk R."/>
            <person name="Schleper C."/>
            <person name="Guy L."/>
            <person name="Ettema T.J."/>
        </authorList>
    </citation>
    <scope>NUCLEOTIDE SEQUENCE</scope>
</reference>
<dbReference type="PANTHER" id="PTHR40459:SF1">
    <property type="entry name" value="CONSERVED HYPOTHETICAL ALANINE AND LEUCINE RICH PROTEIN"/>
    <property type="match status" value="1"/>
</dbReference>
<dbReference type="Gene3D" id="3.40.50.720">
    <property type="entry name" value="NAD(P)-binding Rossmann-like Domain"/>
    <property type="match status" value="1"/>
</dbReference>
<dbReference type="SUPFAM" id="SSF51735">
    <property type="entry name" value="NAD(P)-binding Rossmann-fold domains"/>
    <property type="match status" value="1"/>
</dbReference>
<evidence type="ECO:0008006" key="4">
    <source>
        <dbReference type="Google" id="ProtNLM"/>
    </source>
</evidence>
<name>A0A0F9XNE3_9ZZZZ</name>
<evidence type="ECO:0000313" key="3">
    <source>
        <dbReference type="EMBL" id="KKO00907.1"/>
    </source>
</evidence>
<dbReference type="AlphaFoldDB" id="A0A0F9XNE3"/>
<evidence type="ECO:0000259" key="2">
    <source>
        <dbReference type="Pfam" id="PF10728"/>
    </source>
</evidence>
<evidence type="ECO:0000259" key="1">
    <source>
        <dbReference type="Pfam" id="PF03807"/>
    </source>
</evidence>
<dbReference type="InterPro" id="IPR028939">
    <property type="entry name" value="P5C_Rdtase_cat_N"/>
</dbReference>
<gene>
    <name evidence="3" type="ORF">LCGC14_0123140</name>
</gene>
<dbReference type="Pfam" id="PF10728">
    <property type="entry name" value="DUF2520"/>
    <property type="match status" value="1"/>
</dbReference>
<dbReference type="SUPFAM" id="SSF48179">
    <property type="entry name" value="6-phosphogluconate dehydrogenase C-terminal domain-like"/>
    <property type="match status" value="1"/>
</dbReference>
<feature type="domain" description="Pyrroline-5-carboxylate reductase catalytic N-terminal" evidence="1">
    <location>
        <begin position="4"/>
        <end position="77"/>
    </location>
</feature>
<dbReference type="InterPro" id="IPR018931">
    <property type="entry name" value="DUF2520"/>
</dbReference>